<evidence type="ECO:0000313" key="1">
    <source>
        <dbReference type="EMBL" id="KAI0088977.1"/>
    </source>
</evidence>
<protein>
    <submittedName>
        <fullName evidence="1">Enhancer of polycomb-like-domain-containing protein</fullName>
    </submittedName>
</protein>
<evidence type="ECO:0000313" key="2">
    <source>
        <dbReference type="Proteomes" id="UP001055072"/>
    </source>
</evidence>
<name>A0ACB8U3S0_9APHY</name>
<gene>
    <name evidence="1" type="ORF">BDY19DRAFT_890215</name>
</gene>
<proteinExistence type="predicted"/>
<organism evidence="1 2">
    <name type="scientific">Irpex rosettiformis</name>
    <dbReference type="NCBI Taxonomy" id="378272"/>
    <lineage>
        <taxon>Eukaryota</taxon>
        <taxon>Fungi</taxon>
        <taxon>Dikarya</taxon>
        <taxon>Basidiomycota</taxon>
        <taxon>Agaricomycotina</taxon>
        <taxon>Agaricomycetes</taxon>
        <taxon>Polyporales</taxon>
        <taxon>Irpicaceae</taxon>
        <taxon>Irpex</taxon>
    </lineage>
</organism>
<dbReference type="EMBL" id="MU274912">
    <property type="protein sequence ID" value="KAI0088977.1"/>
    <property type="molecule type" value="Genomic_DNA"/>
</dbReference>
<sequence length="948" mass="104010">MARNQHAGPSTLRNRNRVTNKTRLKVIKESIDADPIVLDEDEEKARVVSTAGVDAEDANEHHLQAVLSAAAATRHHSFTRSTRGTEKETAPAAYIPTPDSTGVVDNYEELYPPNKWRDPITYVKSSDSVEEATEFALANGFIYYMDERDKEWLDKNNEDRGEGSSKRPSRKGKEPESIMISEDEFELVMAMFEKITHEKAEFLHHVSNFQDVPPFSLYEDTFASPLPPTTFAVFRVPHCVPAPAQLLRIARVVYFHWSARRTGRNGHPIIPIVNLDESDTKNESYICFRRRESKAVRKTRAQQATYSDKMIRLQSELSTAMSLANEVLSREKAKQQVALDGKGLWQRRFTLLDMKRKFPTLGTKEDEELFQDRERVPKKIKTDVSGRLPLKLRTPRESGDYGTPVAVEPVMKPKDRAAMIQAQIEEEMSKRKDHRWEDVADNPYQQPLQPFASKHFKYVSPSRGTGTDSVGGAERNRACRLRYGRGGRRHLDRRLPGMCRVLPHSSESDPEDNSDLERHWRFDVDDEPIIGPDGPDEHDRVLIDDFDSQYLMHSASLINEEDLTSLTPDASINITGPDGRTQQFVSFHRMPLLPMVSRQQRLVPLPHSGSIAPQASGSNVGAGMHHQRVMASMAPPPAIPQTRISSNGIMRPPSTSTVSNLPVNPAPTIGPTPIQSSSPSVSNANGHLEQSNSDQDTKAIAPAAVLPVVQPQPEAANGEVPTVPAPSTSPVRPKVPTPTMTAIPNGFTIPTVNSYSSHMVNGTSYATVRPNSINQQFLKSAFTSLAQGGDGSLQVNGTHIPMRPPANSYIAPSGAYTAQLAAARMQWLATQQRAPNVNIVDANGMDGTLANGLSPPISGPQRVPSATGSRSIPISRGVSSPALAHAMAAGQGRSSPANALAARLPQHSPTLLSPGLVGTQAQQSSPRPQSHMPSPSMQARQIVGSSGF</sequence>
<dbReference type="Proteomes" id="UP001055072">
    <property type="component" value="Unassembled WGS sequence"/>
</dbReference>
<comment type="caution">
    <text evidence="1">The sequence shown here is derived from an EMBL/GenBank/DDBJ whole genome shotgun (WGS) entry which is preliminary data.</text>
</comment>
<keyword evidence="2" id="KW-1185">Reference proteome</keyword>
<reference evidence="1" key="1">
    <citation type="journal article" date="2021" name="Environ. Microbiol.">
        <title>Gene family expansions and transcriptome signatures uncover fungal adaptations to wood decay.</title>
        <authorList>
            <person name="Hage H."/>
            <person name="Miyauchi S."/>
            <person name="Viragh M."/>
            <person name="Drula E."/>
            <person name="Min B."/>
            <person name="Chaduli D."/>
            <person name="Navarro D."/>
            <person name="Favel A."/>
            <person name="Norest M."/>
            <person name="Lesage-Meessen L."/>
            <person name="Balint B."/>
            <person name="Merenyi Z."/>
            <person name="de Eugenio L."/>
            <person name="Morin E."/>
            <person name="Martinez A.T."/>
            <person name="Baldrian P."/>
            <person name="Stursova M."/>
            <person name="Martinez M.J."/>
            <person name="Novotny C."/>
            <person name="Magnuson J.K."/>
            <person name="Spatafora J.W."/>
            <person name="Maurice S."/>
            <person name="Pangilinan J."/>
            <person name="Andreopoulos W."/>
            <person name="LaButti K."/>
            <person name="Hundley H."/>
            <person name="Na H."/>
            <person name="Kuo A."/>
            <person name="Barry K."/>
            <person name="Lipzen A."/>
            <person name="Henrissat B."/>
            <person name="Riley R."/>
            <person name="Ahrendt S."/>
            <person name="Nagy L.G."/>
            <person name="Grigoriev I.V."/>
            <person name="Martin F."/>
            <person name="Rosso M.N."/>
        </authorList>
    </citation>
    <scope>NUCLEOTIDE SEQUENCE</scope>
    <source>
        <strain evidence="1">CBS 384.51</strain>
    </source>
</reference>
<accession>A0ACB8U3S0</accession>